<keyword evidence="9" id="KW-1185">Reference proteome</keyword>
<keyword evidence="1" id="KW-0479">Metal-binding</keyword>
<evidence type="ECO:0000256" key="3">
    <source>
        <dbReference type="ARBA" id="ARBA00023125"/>
    </source>
</evidence>
<keyword evidence="3" id="KW-0238">DNA-binding</keyword>
<comment type="caution">
    <text evidence="8">The sequence shown here is derived from an EMBL/GenBank/DDBJ whole genome shotgun (WGS) entry which is preliminary data.</text>
</comment>
<feature type="region of interest" description="Disordered" evidence="6">
    <location>
        <begin position="1"/>
        <end position="22"/>
    </location>
</feature>
<evidence type="ECO:0000256" key="5">
    <source>
        <dbReference type="ARBA" id="ARBA00023242"/>
    </source>
</evidence>
<dbReference type="EMBL" id="NKCI01000608">
    <property type="protein sequence ID" value="RSL39591.1"/>
    <property type="molecule type" value="Genomic_DNA"/>
</dbReference>
<sequence length="273" mass="29717">MSSGTKGMPDGSEFSWRGRETSPQLSSYQVSTLSHGIGKLENCAFHDTDMTLDFDFSPYLSLTDPWTTPSLTDQQAPNEIITPPEQTIRTSAEQSTNAAAPASPHDPKQTRDCEALAFGVLRSLHDHSSIICKGPHGAANLAKPMPSIDRILFANKAALTSLIPLLQCPCARSPHIALLHSAILSKTIFWYHVAVTAWCRAEGAGSRHMRIQLGVLELDDDDQAALQSAVLLRELCKAEKATETLNACSSGEDEGPKWHSAVIQNMQEELQTI</sequence>
<evidence type="ECO:0000313" key="8">
    <source>
        <dbReference type="EMBL" id="RSL39591.1"/>
    </source>
</evidence>
<evidence type="ECO:0000256" key="6">
    <source>
        <dbReference type="SAM" id="MobiDB-lite"/>
    </source>
</evidence>
<keyword evidence="5" id="KW-0539">Nucleus</keyword>
<dbReference type="GO" id="GO:0046872">
    <property type="term" value="F:metal ion binding"/>
    <property type="evidence" value="ECO:0007669"/>
    <property type="project" value="UniProtKB-KW"/>
</dbReference>
<dbReference type="GO" id="GO:0045122">
    <property type="term" value="P:aflatoxin biosynthetic process"/>
    <property type="evidence" value="ECO:0007669"/>
    <property type="project" value="InterPro"/>
</dbReference>
<keyword evidence="4" id="KW-0804">Transcription</keyword>
<dbReference type="GO" id="GO:0003677">
    <property type="term" value="F:DNA binding"/>
    <property type="evidence" value="ECO:0007669"/>
    <property type="project" value="UniProtKB-KW"/>
</dbReference>
<evidence type="ECO:0000256" key="1">
    <source>
        <dbReference type="ARBA" id="ARBA00022723"/>
    </source>
</evidence>
<feature type="domain" description="Aflatoxin regulatory protein" evidence="7">
    <location>
        <begin position="110"/>
        <end position="202"/>
    </location>
</feature>
<dbReference type="GO" id="GO:0006355">
    <property type="term" value="P:regulation of DNA-templated transcription"/>
    <property type="evidence" value="ECO:0007669"/>
    <property type="project" value="InterPro"/>
</dbReference>
<evidence type="ECO:0000256" key="4">
    <source>
        <dbReference type="ARBA" id="ARBA00023163"/>
    </source>
</evidence>
<name>A0A428NFN1_9HYPO</name>
<dbReference type="GO" id="GO:0005634">
    <property type="term" value="C:nucleus"/>
    <property type="evidence" value="ECO:0007669"/>
    <property type="project" value="InterPro"/>
</dbReference>
<organism evidence="8 9">
    <name type="scientific">Fusarium duplospermum</name>
    <dbReference type="NCBI Taxonomy" id="1325734"/>
    <lineage>
        <taxon>Eukaryota</taxon>
        <taxon>Fungi</taxon>
        <taxon>Dikarya</taxon>
        <taxon>Ascomycota</taxon>
        <taxon>Pezizomycotina</taxon>
        <taxon>Sordariomycetes</taxon>
        <taxon>Hypocreomycetidae</taxon>
        <taxon>Hypocreales</taxon>
        <taxon>Nectriaceae</taxon>
        <taxon>Fusarium</taxon>
        <taxon>Fusarium solani species complex</taxon>
    </lineage>
</organism>
<dbReference type="InterPro" id="IPR013700">
    <property type="entry name" value="AflR"/>
</dbReference>
<gene>
    <name evidence="8" type="ORF">CEP54_016292</name>
</gene>
<dbReference type="Proteomes" id="UP000288168">
    <property type="component" value="Unassembled WGS sequence"/>
</dbReference>
<evidence type="ECO:0000259" key="7">
    <source>
        <dbReference type="Pfam" id="PF08493"/>
    </source>
</evidence>
<dbReference type="Pfam" id="PF08493">
    <property type="entry name" value="AflR"/>
    <property type="match status" value="1"/>
</dbReference>
<proteinExistence type="predicted"/>
<keyword evidence="2" id="KW-0805">Transcription regulation</keyword>
<evidence type="ECO:0000313" key="9">
    <source>
        <dbReference type="Proteomes" id="UP000288168"/>
    </source>
</evidence>
<dbReference type="AlphaFoldDB" id="A0A428NFN1"/>
<accession>A0A428NFN1</accession>
<reference evidence="8 9" key="1">
    <citation type="submission" date="2017-06" db="EMBL/GenBank/DDBJ databases">
        <title>Comparative genomic analysis of Ambrosia Fusariam Clade fungi.</title>
        <authorList>
            <person name="Stajich J.E."/>
            <person name="Carrillo J."/>
            <person name="Kijimoto T."/>
            <person name="Eskalen A."/>
            <person name="O'Donnell K."/>
            <person name="Kasson M."/>
        </authorList>
    </citation>
    <scope>NUCLEOTIDE SEQUENCE [LARGE SCALE GENOMIC DNA]</scope>
    <source>
        <strain evidence="8 9">NRRL62584</strain>
    </source>
</reference>
<dbReference type="OrthoDB" id="2328572at2759"/>
<evidence type="ECO:0000256" key="2">
    <source>
        <dbReference type="ARBA" id="ARBA00023015"/>
    </source>
</evidence>
<feature type="region of interest" description="Disordered" evidence="6">
    <location>
        <begin position="89"/>
        <end position="110"/>
    </location>
</feature>
<protein>
    <recommendedName>
        <fullName evidence="7">Aflatoxin regulatory protein domain-containing protein</fullName>
    </recommendedName>
</protein>
<feature type="compositionally biased region" description="Polar residues" evidence="6">
    <location>
        <begin position="89"/>
        <end position="98"/>
    </location>
</feature>